<dbReference type="EMBL" id="PDUG01000006">
    <property type="protein sequence ID" value="PIC18899.1"/>
    <property type="molecule type" value="Genomic_DNA"/>
</dbReference>
<keyword evidence="22" id="KW-1185">Reference proteome</keyword>
<evidence type="ECO:0000256" key="11">
    <source>
        <dbReference type="ARBA" id="ARBA00023180"/>
    </source>
</evidence>
<comment type="caution">
    <text evidence="21">The sequence shown here is derived from an EMBL/GenBank/DDBJ whole genome shotgun (WGS) entry which is preliminary data.</text>
</comment>
<dbReference type="AlphaFoldDB" id="A0A2G5SVF3"/>
<accession>A0A2G5SVF3</accession>
<gene>
    <name evidence="21" type="primary">Cnig_chr_X.g24632</name>
    <name evidence="21" type="ORF">B9Z55_024632</name>
</gene>
<sequence>MNGELWLTLVDTADIVGFSMTFCVNIVLLFLLKNRGKNLGTYKHLMAFFSVFSIFYAIIESILRPIMHIENATFFLISRKRFNYSTRLGKINSAFYCACFATSFVVSGVHFVYRFFASCKPHLLRSFNMPYLLLWPLGCSIPVTMWASVSYFLYPDTAYTEEAVTNVLKTHYNWIKKENVSYIAYVYSATFVVMFICGYSTWKTMREHKTASDRTRQLQKQLFKALVLQTLIPTIFMYSPTGVMFIAPFFSIDLNANANFIVFCSFLYPGLDPLILILIIRDFRQTVFMFICLRKKNSVDESRSTTRANMSQCWKADPCDDFYRYACPRGDYGLLTTVDFRDLIDDVKYQRIGENWKNALIRSDYETFKKRVKRITSKYGLISFFTKSFSSICKSDEKSIPSFVSNMGKVLSRVLNNGSIRSHIENEIYGCKIEDEDFERIITQYFDGFQRLDRTPWARNFNGTGKIQNLIRQIDMNKNVTDSIDEQHRLLSNINENYRTCSSQYRNIQSFEKLCFVFTATPLEYIEPPFFDNENAVNRQNSFLAFGLSFFYYNTYSKWRAAKLGFTGFTVGHEMAHTFVEVHRNPRELGYFSKESQKCVQDQFQKSCDFFGEGECYAALSQFDDNGADIFGLQLAYDLLEKDMSQQMKVSFSMGHDSYLFLKHTVNGLGKFGVTNEQLFFYAYAFGFCSGKESSMDLNKMQKTGEHSANNVRINVAAQHPGFQKAFQCSDDSRMMRSATDQCIIYGKYAPETRKKFIQPK</sequence>
<proteinExistence type="inferred from homology"/>
<evidence type="ECO:0000313" key="22">
    <source>
        <dbReference type="Proteomes" id="UP000230233"/>
    </source>
</evidence>
<keyword evidence="4" id="KW-0716">Sensory transduction</keyword>
<evidence type="ECO:0000256" key="17">
    <source>
        <dbReference type="ARBA" id="ARBA00078653"/>
    </source>
</evidence>
<dbReference type="GO" id="GO:0006935">
    <property type="term" value="P:chemotaxis"/>
    <property type="evidence" value="ECO:0007669"/>
    <property type="project" value="UniProtKB-KW"/>
</dbReference>
<dbReference type="PROSITE" id="PS51885">
    <property type="entry name" value="NEPRILYSIN"/>
    <property type="match status" value="1"/>
</dbReference>
<evidence type="ECO:0000256" key="7">
    <source>
        <dbReference type="ARBA" id="ARBA00022989"/>
    </source>
</evidence>
<keyword evidence="7 19" id="KW-1133">Transmembrane helix</keyword>
<feature type="transmembrane region" description="Helical" evidence="19">
    <location>
        <begin position="182"/>
        <end position="202"/>
    </location>
</feature>
<dbReference type="PANTHER" id="PTHR22943:SF116">
    <property type="entry name" value="SERPENTINE RECEPTOR CLASS R-10"/>
    <property type="match status" value="1"/>
</dbReference>
<evidence type="ECO:0000256" key="12">
    <source>
        <dbReference type="ARBA" id="ARBA00023273"/>
    </source>
</evidence>
<keyword evidence="6" id="KW-0552">Olfaction</keyword>
<evidence type="ECO:0000256" key="9">
    <source>
        <dbReference type="ARBA" id="ARBA00023136"/>
    </source>
</evidence>
<keyword evidence="3" id="KW-0145">Chemotaxis</keyword>
<dbReference type="Proteomes" id="UP000230233">
    <property type="component" value="Chromosome X"/>
</dbReference>
<protein>
    <recommendedName>
        <fullName evidence="16">Serpentine receptor class r-10</fullName>
    </recommendedName>
    <alternativeName>
        <fullName evidence="17">Odorant response abnormal protein 10</fullName>
    </alternativeName>
    <alternativeName>
        <fullName evidence="18">Olfactory receptor 10</fullName>
    </alternativeName>
</protein>
<evidence type="ECO:0000313" key="21">
    <source>
        <dbReference type="EMBL" id="PIC18899.1"/>
    </source>
</evidence>
<dbReference type="Gene3D" id="1.20.1070.10">
    <property type="entry name" value="Rhodopsin 7-helix transmembrane proteins"/>
    <property type="match status" value="1"/>
</dbReference>
<evidence type="ECO:0000256" key="16">
    <source>
        <dbReference type="ARBA" id="ARBA00067967"/>
    </source>
</evidence>
<keyword evidence="8" id="KW-0969">Cilium</keyword>
<dbReference type="Pfam" id="PF10326">
    <property type="entry name" value="7TM_GPCR_Str"/>
    <property type="match status" value="2"/>
</dbReference>
<comment type="function">
    <text evidence="13">An odorant receptor which affects chemotaxis to the volatile odorant diacetyl. Specifies AWA neuronal cell fate via the odr-7 pathway.</text>
</comment>
<feature type="transmembrane region" description="Helical" evidence="19">
    <location>
        <begin position="133"/>
        <end position="154"/>
    </location>
</feature>
<feature type="transmembrane region" description="Helical" evidence="19">
    <location>
        <begin position="15"/>
        <end position="32"/>
    </location>
</feature>
<evidence type="ECO:0000256" key="4">
    <source>
        <dbReference type="ARBA" id="ARBA00022606"/>
    </source>
</evidence>
<evidence type="ECO:0000256" key="18">
    <source>
        <dbReference type="ARBA" id="ARBA00082489"/>
    </source>
</evidence>
<evidence type="ECO:0000256" key="15">
    <source>
        <dbReference type="ARBA" id="ARBA00064300"/>
    </source>
</evidence>
<dbReference type="GO" id="GO:0004222">
    <property type="term" value="F:metalloendopeptidase activity"/>
    <property type="evidence" value="ECO:0007669"/>
    <property type="project" value="InterPro"/>
</dbReference>
<keyword evidence="9 19" id="KW-0472">Membrane</keyword>
<keyword evidence="2" id="KW-1003">Cell membrane</keyword>
<dbReference type="GO" id="GO:0038022">
    <property type="term" value="F:G protein-coupled olfactory receptor activity"/>
    <property type="evidence" value="ECO:0007669"/>
    <property type="project" value="TreeGrafter"/>
</dbReference>
<feature type="transmembrane region" description="Helical" evidence="19">
    <location>
        <begin position="93"/>
        <end position="113"/>
    </location>
</feature>
<evidence type="ECO:0000256" key="10">
    <source>
        <dbReference type="ARBA" id="ARBA00023170"/>
    </source>
</evidence>
<evidence type="ECO:0000256" key="8">
    <source>
        <dbReference type="ARBA" id="ARBA00023069"/>
    </source>
</evidence>
<dbReference type="FunFam" id="1.20.1070.10:FF:000128">
    <property type="entry name" value="Seven TM Receptor"/>
    <property type="match status" value="2"/>
</dbReference>
<evidence type="ECO:0000259" key="20">
    <source>
        <dbReference type="Pfam" id="PF01431"/>
    </source>
</evidence>
<dbReference type="InterPro" id="IPR018497">
    <property type="entry name" value="Peptidase_M13_C"/>
</dbReference>
<name>A0A2G5SVF3_9PELO</name>
<feature type="transmembrane region" description="Helical" evidence="19">
    <location>
        <begin position="44"/>
        <end position="63"/>
    </location>
</feature>
<dbReference type="SUPFAM" id="SSF55486">
    <property type="entry name" value="Metalloproteases ('zincins'), catalytic domain"/>
    <property type="match status" value="1"/>
</dbReference>
<evidence type="ECO:0000256" key="5">
    <source>
        <dbReference type="ARBA" id="ARBA00022692"/>
    </source>
</evidence>
<dbReference type="InterPro" id="IPR024079">
    <property type="entry name" value="MetalloPept_cat_dom_sf"/>
</dbReference>
<evidence type="ECO:0000256" key="6">
    <source>
        <dbReference type="ARBA" id="ARBA00022725"/>
    </source>
</evidence>
<dbReference type="GO" id="GO:0060170">
    <property type="term" value="C:ciliary membrane"/>
    <property type="evidence" value="ECO:0007669"/>
    <property type="project" value="UniProtKB-SubCell"/>
</dbReference>
<reference evidence="22" key="1">
    <citation type="submission" date="2017-10" db="EMBL/GenBank/DDBJ databases">
        <title>Rapid genome shrinkage in a self-fertile nematode reveals novel sperm competition proteins.</title>
        <authorList>
            <person name="Yin D."/>
            <person name="Schwarz E.M."/>
            <person name="Thomas C.G."/>
            <person name="Felde R.L."/>
            <person name="Korf I.F."/>
            <person name="Cutter A.D."/>
            <person name="Schartner C.M."/>
            <person name="Ralston E.J."/>
            <person name="Meyer B.J."/>
            <person name="Haag E.S."/>
        </authorList>
    </citation>
    <scope>NUCLEOTIDE SEQUENCE [LARGE SCALE GENOMIC DNA]</scope>
    <source>
        <strain evidence="22">JU1422</strain>
    </source>
</reference>
<feature type="transmembrane region" description="Helical" evidence="19">
    <location>
        <begin position="222"/>
        <end position="240"/>
    </location>
</feature>
<dbReference type="Pfam" id="PF01431">
    <property type="entry name" value="Peptidase_M13"/>
    <property type="match status" value="1"/>
</dbReference>
<comment type="similarity">
    <text evidence="14">Belongs to the nematode receptor-like protein str family.</text>
</comment>
<feature type="transmembrane region" description="Helical" evidence="19">
    <location>
        <begin position="260"/>
        <end position="280"/>
    </location>
</feature>
<dbReference type="SUPFAM" id="SSF81321">
    <property type="entry name" value="Family A G protein-coupled receptor-like"/>
    <property type="match status" value="1"/>
</dbReference>
<dbReference type="Gene3D" id="3.40.390.10">
    <property type="entry name" value="Collagenase (Catalytic Domain)"/>
    <property type="match status" value="1"/>
</dbReference>
<evidence type="ECO:0000256" key="13">
    <source>
        <dbReference type="ARBA" id="ARBA00054965"/>
    </source>
</evidence>
<comment type="subunit">
    <text evidence="15">Interacts with odr-4.</text>
</comment>
<dbReference type="STRING" id="1611254.A0A2G5SVF3"/>
<evidence type="ECO:0000256" key="19">
    <source>
        <dbReference type="SAM" id="Phobius"/>
    </source>
</evidence>
<keyword evidence="10" id="KW-0675">Receptor</keyword>
<evidence type="ECO:0000256" key="3">
    <source>
        <dbReference type="ARBA" id="ARBA00022500"/>
    </source>
</evidence>
<evidence type="ECO:0000256" key="14">
    <source>
        <dbReference type="ARBA" id="ARBA00061678"/>
    </source>
</evidence>
<feature type="domain" description="Peptidase M13 C-terminal" evidence="20">
    <location>
        <begin position="552"/>
        <end position="743"/>
    </location>
</feature>
<dbReference type="InterPro" id="IPR000718">
    <property type="entry name" value="Peptidase_M13"/>
</dbReference>
<dbReference type="InterPro" id="IPR019428">
    <property type="entry name" value="7TM_GPCR_serpentine_rcpt_Str"/>
</dbReference>
<keyword evidence="5 19" id="KW-0812">Transmembrane</keyword>
<organism evidence="21 22">
    <name type="scientific">Caenorhabditis nigoni</name>
    <dbReference type="NCBI Taxonomy" id="1611254"/>
    <lineage>
        <taxon>Eukaryota</taxon>
        <taxon>Metazoa</taxon>
        <taxon>Ecdysozoa</taxon>
        <taxon>Nematoda</taxon>
        <taxon>Chromadorea</taxon>
        <taxon>Rhabditida</taxon>
        <taxon>Rhabditina</taxon>
        <taxon>Rhabditomorpha</taxon>
        <taxon>Rhabditoidea</taxon>
        <taxon>Rhabditidae</taxon>
        <taxon>Peloderinae</taxon>
        <taxon>Caenorhabditis</taxon>
    </lineage>
</organism>
<dbReference type="OrthoDB" id="5795773at2759"/>
<comment type="subcellular location">
    <subcellularLocation>
        <location evidence="1">Cell projection</location>
        <location evidence="1">Cilium membrane</location>
        <topology evidence="1">Multi-pass membrane protein</topology>
    </subcellularLocation>
</comment>
<dbReference type="PANTHER" id="PTHR22943">
    <property type="entry name" value="7-TRANSMEMBRANE DOMAIN RECEPTOR C.ELEGANS"/>
    <property type="match status" value="1"/>
</dbReference>
<dbReference type="GO" id="GO:0042048">
    <property type="term" value="P:olfactory behavior"/>
    <property type="evidence" value="ECO:0007669"/>
    <property type="project" value="TreeGrafter"/>
</dbReference>
<keyword evidence="12" id="KW-0966">Cell projection</keyword>
<evidence type="ECO:0000256" key="2">
    <source>
        <dbReference type="ARBA" id="ARBA00022475"/>
    </source>
</evidence>
<keyword evidence="11" id="KW-0325">Glycoprotein</keyword>
<dbReference type="GO" id="GO:0006508">
    <property type="term" value="P:proteolysis"/>
    <property type="evidence" value="ECO:0007669"/>
    <property type="project" value="InterPro"/>
</dbReference>
<evidence type="ECO:0000256" key="1">
    <source>
        <dbReference type="ARBA" id="ARBA00004272"/>
    </source>
</evidence>